<evidence type="ECO:0000256" key="1">
    <source>
        <dbReference type="SAM" id="MobiDB-lite"/>
    </source>
</evidence>
<keyword evidence="3" id="KW-1185">Reference proteome</keyword>
<keyword evidence="2" id="KW-0418">Kinase</keyword>
<accession>A0ABN7B6K1</accession>
<reference evidence="2 3" key="1">
    <citation type="submission" date="2023-09" db="EMBL/GenBank/DDBJ databases">
        <title>Nesidiocoris tenuis whole genome shotgun sequence.</title>
        <authorList>
            <person name="Shibata T."/>
            <person name="Shimoda M."/>
            <person name="Kobayashi T."/>
            <person name="Uehara T."/>
        </authorList>
    </citation>
    <scope>NUCLEOTIDE SEQUENCE [LARGE SCALE GENOMIC DNA]</scope>
    <source>
        <strain evidence="2 3">Japan</strain>
    </source>
</reference>
<organism evidence="2 3">
    <name type="scientific">Nesidiocoris tenuis</name>
    <dbReference type="NCBI Taxonomy" id="355587"/>
    <lineage>
        <taxon>Eukaryota</taxon>
        <taxon>Metazoa</taxon>
        <taxon>Ecdysozoa</taxon>
        <taxon>Arthropoda</taxon>
        <taxon>Hexapoda</taxon>
        <taxon>Insecta</taxon>
        <taxon>Pterygota</taxon>
        <taxon>Neoptera</taxon>
        <taxon>Paraneoptera</taxon>
        <taxon>Hemiptera</taxon>
        <taxon>Heteroptera</taxon>
        <taxon>Panheteroptera</taxon>
        <taxon>Cimicomorpha</taxon>
        <taxon>Miridae</taxon>
        <taxon>Dicyphina</taxon>
        <taxon>Nesidiocoris</taxon>
    </lineage>
</organism>
<feature type="compositionally biased region" description="Basic residues" evidence="1">
    <location>
        <begin position="10"/>
        <end position="19"/>
    </location>
</feature>
<name>A0ABN7B6K1_9HEMI</name>
<dbReference type="GO" id="GO:0016301">
    <property type="term" value="F:kinase activity"/>
    <property type="evidence" value="ECO:0007669"/>
    <property type="project" value="UniProtKB-KW"/>
</dbReference>
<feature type="compositionally biased region" description="Polar residues" evidence="1">
    <location>
        <begin position="38"/>
        <end position="47"/>
    </location>
</feature>
<feature type="region of interest" description="Disordered" evidence="1">
    <location>
        <begin position="1"/>
        <end position="66"/>
    </location>
</feature>
<feature type="region of interest" description="Disordered" evidence="1">
    <location>
        <begin position="153"/>
        <end position="173"/>
    </location>
</feature>
<keyword evidence="2" id="KW-0808">Transferase</keyword>
<protein>
    <submittedName>
        <fullName evidence="2">Tyrosine-protein kinase PR2</fullName>
    </submittedName>
</protein>
<sequence length="232" mass="25289">MLRSVPLVRPKLRGNKHQIGKTTGSIGSLSLERKHSTCSETAPSFSENDTEDGPNAIPLPPRDRTRSLLVGKPRHERKHPLIIPTAIAQAISQQAQQEPTYLEPLDDPPPENLKAQDSLDVSATSANGCDDKADNDVFEENIANKFDLLDQMEDKQRHSSASSPAASDDEAEDPVQLQDLEDHLAIMAKVLGNKVSEEDCIVSLRAVNNDVHRAIKLARSLLPSDADAAVQV</sequence>
<dbReference type="EMBL" id="AP028919">
    <property type="protein sequence ID" value="BET00031.1"/>
    <property type="molecule type" value="Genomic_DNA"/>
</dbReference>
<dbReference type="Proteomes" id="UP001307889">
    <property type="component" value="Chromosome 11"/>
</dbReference>
<evidence type="ECO:0000313" key="2">
    <source>
        <dbReference type="EMBL" id="BET00031.1"/>
    </source>
</evidence>
<evidence type="ECO:0000313" key="3">
    <source>
        <dbReference type="Proteomes" id="UP001307889"/>
    </source>
</evidence>
<proteinExistence type="predicted"/>
<feature type="region of interest" description="Disordered" evidence="1">
    <location>
        <begin position="91"/>
        <end position="115"/>
    </location>
</feature>
<gene>
    <name evidence="2" type="ORF">NTJ_12847</name>
</gene>